<dbReference type="Pfam" id="PF00856">
    <property type="entry name" value="SET"/>
    <property type="match status" value="1"/>
</dbReference>
<feature type="compositionally biased region" description="Gly residues" evidence="1">
    <location>
        <begin position="443"/>
        <end position="457"/>
    </location>
</feature>
<feature type="compositionally biased region" description="Basic and acidic residues" evidence="1">
    <location>
        <begin position="324"/>
        <end position="335"/>
    </location>
</feature>
<feature type="compositionally biased region" description="Low complexity" evidence="1">
    <location>
        <begin position="190"/>
        <end position="203"/>
    </location>
</feature>
<dbReference type="GeneID" id="9684960"/>
<feature type="compositionally biased region" description="Acidic residues" evidence="1">
    <location>
        <begin position="204"/>
        <end position="215"/>
    </location>
</feature>
<dbReference type="RefSeq" id="XP_003059220.1">
    <property type="nucleotide sequence ID" value="XM_003059174.1"/>
</dbReference>
<dbReference type="PROSITE" id="PS50280">
    <property type="entry name" value="SET"/>
    <property type="match status" value="1"/>
</dbReference>
<feature type="compositionally biased region" description="Basic residues" evidence="1">
    <location>
        <begin position="41"/>
        <end position="50"/>
    </location>
</feature>
<dbReference type="eggNOG" id="KOG2084">
    <property type="taxonomic scope" value="Eukaryota"/>
</dbReference>
<feature type="region of interest" description="Disordered" evidence="1">
    <location>
        <begin position="24"/>
        <end position="64"/>
    </location>
</feature>
<dbReference type="Gene3D" id="2.170.270.10">
    <property type="entry name" value="SET domain"/>
    <property type="match status" value="1"/>
</dbReference>
<dbReference type="KEGG" id="mpp:MICPUCDRAFT_58860"/>
<dbReference type="InterPro" id="IPR050869">
    <property type="entry name" value="H3K4_H4K5_MeTrfase"/>
</dbReference>
<dbReference type="SMART" id="SM00317">
    <property type="entry name" value="SET"/>
    <property type="match status" value="1"/>
</dbReference>
<feature type="compositionally biased region" description="Low complexity" evidence="1">
    <location>
        <begin position="418"/>
        <end position="434"/>
    </location>
</feature>
<dbReference type="PANTHER" id="PTHR12197">
    <property type="entry name" value="HISTONE-LYSINE N-METHYLTRANSFERASE SMYD"/>
    <property type="match status" value="1"/>
</dbReference>
<feature type="compositionally biased region" description="Basic and acidic residues" evidence="1">
    <location>
        <begin position="350"/>
        <end position="364"/>
    </location>
</feature>
<dbReference type="EMBL" id="GG663740">
    <property type="protein sequence ID" value="EEH56352.1"/>
    <property type="molecule type" value="Genomic_DNA"/>
</dbReference>
<evidence type="ECO:0000313" key="4">
    <source>
        <dbReference type="Proteomes" id="UP000001876"/>
    </source>
</evidence>
<feature type="region of interest" description="Disordered" evidence="1">
    <location>
        <begin position="134"/>
        <end position="161"/>
    </location>
</feature>
<dbReference type="SUPFAM" id="SSF82199">
    <property type="entry name" value="SET domain"/>
    <property type="match status" value="1"/>
</dbReference>
<keyword evidence="4" id="KW-1185">Reference proteome</keyword>
<organism evidence="4">
    <name type="scientific">Micromonas pusilla (strain CCMP1545)</name>
    <name type="common">Picoplanktonic green alga</name>
    <dbReference type="NCBI Taxonomy" id="564608"/>
    <lineage>
        <taxon>Eukaryota</taxon>
        <taxon>Viridiplantae</taxon>
        <taxon>Chlorophyta</taxon>
        <taxon>Mamiellophyceae</taxon>
        <taxon>Mamiellales</taxon>
        <taxon>Mamiellaceae</taxon>
        <taxon>Micromonas</taxon>
    </lineage>
</organism>
<name>C1MUM1_MICPC</name>
<evidence type="ECO:0000259" key="2">
    <source>
        <dbReference type="PROSITE" id="PS50280"/>
    </source>
</evidence>
<dbReference type="CDD" id="cd20071">
    <property type="entry name" value="SET_SMYD"/>
    <property type="match status" value="1"/>
</dbReference>
<feature type="region of interest" description="Disordered" evidence="1">
    <location>
        <begin position="180"/>
        <end position="233"/>
    </location>
</feature>
<reference evidence="3 4" key="1">
    <citation type="journal article" date="2009" name="Science">
        <title>Green evolution and dynamic adaptations revealed by genomes of the marine picoeukaryotes Micromonas.</title>
        <authorList>
            <person name="Worden A.Z."/>
            <person name="Lee J.H."/>
            <person name="Mock T."/>
            <person name="Rouze P."/>
            <person name="Simmons M.P."/>
            <person name="Aerts A.L."/>
            <person name="Allen A.E."/>
            <person name="Cuvelier M.L."/>
            <person name="Derelle E."/>
            <person name="Everett M.V."/>
            <person name="Foulon E."/>
            <person name="Grimwood J."/>
            <person name="Gundlach H."/>
            <person name="Henrissat B."/>
            <person name="Napoli C."/>
            <person name="McDonald S.M."/>
            <person name="Parker M.S."/>
            <person name="Rombauts S."/>
            <person name="Salamov A."/>
            <person name="Von Dassow P."/>
            <person name="Badger J.H."/>
            <person name="Coutinho P.M."/>
            <person name="Demir E."/>
            <person name="Dubchak I."/>
            <person name="Gentemann C."/>
            <person name="Eikrem W."/>
            <person name="Gready J.E."/>
            <person name="John U."/>
            <person name="Lanier W."/>
            <person name="Lindquist E.A."/>
            <person name="Lucas S."/>
            <person name="Mayer K.F."/>
            <person name="Moreau H."/>
            <person name="Not F."/>
            <person name="Otillar R."/>
            <person name="Panaud O."/>
            <person name="Pangilinan J."/>
            <person name="Paulsen I."/>
            <person name="Piegu B."/>
            <person name="Poliakov A."/>
            <person name="Robbens S."/>
            <person name="Schmutz J."/>
            <person name="Toulza E."/>
            <person name="Wyss T."/>
            <person name="Zelensky A."/>
            <person name="Zhou K."/>
            <person name="Armbrust E.V."/>
            <person name="Bhattacharya D."/>
            <person name="Goodenough U.W."/>
            <person name="Van de Peer Y."/>
            <person name="Grigoriev I.V."/>
        </authorList>
    </citation>
    <scope>NUCLEOTIDE SEQUENCE [LARGE SCALE GENOMIC DNA]</scope>
    <source>
        <strain evidence="3 4">CCMP1545</strain>
    </source>
</reference>
<dbReference type="InterPro" id="IPR046341">
    <property type="entry name" value="SET_dom_sf"/>
</dbReference>
<protein>
    <submittedName>
        <fullName evidence="3">Predicted protein</fullName>
    </submittedName>
</protein>
<dbReference type="OrthoDB" id="498962at2759"/>
<dbReference type="InterPro" id="IPR001214">
    <property type="entry name" value="SET_dom"/>
</dbReference>
<dbReference type="OMA" id="WQMHATR"/>
<feature type="region of interest" description="Disordered" evidence="1">
    <location>
        <begin position="324"/>
        <end position="463"/>
    </location>
</feature>
<sequence>MDRDGGGRGMRYVPSWTALEEAAREELKRSGLTSSDDAPRYRRGSKRPPRPPKTPPGLLRPPHDAVQRARFAGRGRGWAAIREIPAATVLFQERPLVIAGAFDADEDALREMTRVLVTDPSHASTWLRRVDGVSLSTSTDSPTRRAHSSASESSPIDGVDDASWNDARAFVRRRAAVRRSRVDANDEAAETAAAPAGRSASDASTDDDAGGDEGDGSSSSSSEDRRAGGKGKGGRARFVVTLFANASAINHACAPNAAVAVAGEDVATAYALRAIEPGEEITVSYASSSLYLPLTMRRMALSRRWGFVCECERCARDAKRAALESERRAGTEPRRAARHGVRSRGFSLPGDEREGFHEWERGETGFEAQFDDEGRLRATLGGVSTDGRPSRGRSTKGGARRGGGGADGRGDTDDSDTSFESSSSYDSRSSSEASSSEEDDDVGVGGARRGSGVGRGGAAAPAKRARVKLLGPGRLYNKLVRAGIGPDHWQMHATREILVSKLLTKEGRKDFDLDLLLEHAHCASRLARNHPHAIRLVALVEEVFRSNRAVVRAEPSWVFTITLLRESVHPDVLFWNTEFKGFPNRDDDEAV</sequence>
<dbReference type="Proteomes" id="UP000001876">
    <property type="component" value="Unassembled WGS sequence"/>
</dbReference>
<dbReference type="AlphaFoldDB" id="C1MUM1"/>
<feature type="domain" description="SET" evidence="2">
    <location>
        <begin position="64"/>
        <end position="286"/>
    </location>
</feature>
<evidence type="ECO:0000313" key="3">
    <source>
        <dbReference type="EMBL" id="EEH56352.1"/>
    </source>
</evidence>
<proteinExistence type="predicted"/>
<dbReference type="GO" id="GO:0005634">
    <property type="term" value="C:nucleus"/>
    <property type="evidence" value="ECO:0007669"/>
    <property type="project" value="TreeGrafter"/>
</dbReference>
<gene>
    <name evidence="3" type="ORF">MICPUCDRAFT_58860</name>
</gene>
<dbReference type="STRING" id="564608.C1MUM1"/>
<dbReference type="PANTHER" id="PTHR12197:SF251">
    <property type="entry name" value="EG:BACR7C10.4 PROTEIN"/>
    <property type="match status" value="1"/>
</dbReference>
<accession>C1MUM1</accession>
<evidence type="ECO:0000256" key="1">
    <source>
        <dbReference type="SAM" id="MobiDB-lite"/>
    </source>
</evidence>